<evidence type="ECO:0000259" key="3">
    <source>
        <dbReference type="Pfam" id="PF26056"/>
    </source>
</evidence>
<keyword evidence="5" id="KW-1185">Reference proteome</keyword>
<feature type="domain" description="DUF8017" evidence="3">
    <location>
        <begin position="113"/>
        <end position="306"/>
    </location>
</feature>
<organism evidence="4 5">
    <name type="scientific">Streptomyces viridiviolaceus</name>
    <dbReference type="NCBI Taxonomy" id="68282"/>
    <lineage>
        <taxon>Bacteria</taxon>
        <taxon>Bacillati</taxon>
        <taxon>Actinomycetota</taxon>
        <taxon>Actinomycetes</taxon>
        <taxon>Kitasatosporales</taxon>
        <taxon>Streptomycetaceae</taxon>
        <taxon>Streptomyces</taxon>
    </lineage>
</organism>
<dbReference type="Proteomes" id="UP001596409">
    <property type="component" value="Unassembled WGS sequence"/>
</dbReference>
<gene>
    <name evidence="4" type="ORF">ACFQMH_04240</name>
</gene>
<feature type="compositionally biased region" description="Low complexity" evidence="1">
    <location>
        <begin position="19"/>
        <end position="34"/>
    </location>
</feature>
<evidence type="ECO:0000256" key="2">
    <source>
        <dbReference type="SAM" id="Phobius"/>
    </source>
</evidence>
<keyword evidence="2" id="KW-0472">Membrane</keyword>
<feature type="compositionally biased region" description="Basic and acidic residues" evidence="1">
    <location>
        <begin position="174"/>
        <end position="183"/>
    </location>
</feature>
<comment type="caution">
    <text evidence="4">The sequence shown here is derived from an EMBL/GenBank/DDBJ whole genome shotgun (WGS) entry which is preliminary data.</text>
</comment>
<dbReference type="EMBL" id="JBHSYM010000007">
    <property type="protein sequence ID" value="MFC7010927.1"/>
    <property type="molecule type" value="Genomic_DNA"/>
</dbReference>
<evidence type="ECO:0000313" key="4">
    <source>
        <dbReference type="EMBL" id="MFC7010927.1"/>
    </source>
</evidence>
<evidence type="ECO:0000313" key="5">
    <source>
        <dbReference type="Proteomes" id="UP001596409"/>
    </source>
</evidence>
<feature type="region of interest" description="Disordered" evidence="1">
    <location>
        <begin position="174"/>
        <end position="201"/>
    </location>
</feature>
<keyword evidence="2" id="KW-0812">Transmembrane</keyword>
<dbReference type="Pfam" id="PF26056">
    <property type="entry name" value="DUF8017"/>
    <property type="match status" value="1"/>
</dbReference>
<feature type="region of interest" description="Disordered" evidence="1">
    <location>
        <begin position="1"/>
        <end position="54"/>
    </location>
</feature>
<dbReference type="InterPro" id="IPR058330">
    <property type="entry name" value="DUF8017"/>
</dbReference>
<proteinExistence type="predicted"/>
<accession>A0ABW2DWN3</accession>
<feature type="compositionally biased region" description="Low complexity" evidence="1">
    <location>
        <begin position="92"/>
        <end position="102"/>
    </location>
</feature>
<feature type="compositionally biased region" description="Polar residues" evidence="1">
    <location>
        <begin position="1"/>
        <end position="16"/>
    </location>
</feature>
<keyword evidence="2" id="KW-1133">Transmembrane helix</keyword>
<feature type="transmembrane region" description="Helical" evidence="2">
    <location>
        <begin position="57"/>
        <end position="78"/>
    </location>
</feature>
<reference evidence="5" key="1">
    <citation type="journal article" date="2019" name="Int. J. Syst. Evol. Microbiol.">
        <title>The Global Catalogue of Microorganisms (GCM) 10K type strain sequencing project: providing services to taxonomists for standard genome sequencing and annotation.</title>
        <authorList>
            <consortium name="The Broad Institute Genomics Platform"/>
            <consortium name="The Broad Institute Genome Sequencing Center for Infectious Disease"/>
            <person name="Wu L."/>
            <person name="Ma J."/>
        </authorList>
    </citation>
    <scope>NUCLEOTIDE SEQUENCE [LARGE SCALE GENOMIC DNA]</scope>
    <source>
        <strain evidence="5">JCM 4855</strain>
    </source>
</reference>
<name>A0ABW2DWN3_9ACTN</name>
<dbReference type="RefSeq" id="WP_189869793.1">
    <property type="nucleotide sequence ID" value="NZ_BMWA01000005.1"/>
</dbReference>
<feature type="compositionally biased region" description="Basic and acidic residues" evidence="1">
    <location>
        <begin position="103"/>
        <end position="114"/>
    </location>
</feature>
<evidence type="ECO:0000256" key="1">
    <source>
        <dbReference type="SAM" id="MobiDB-lite"/>
    </source>
</evidence>
<sequence length="311" mass="31754">MRPGEQSPTGGPNPGQTDPYRQPGPYAGQQQPAPWNAPTVTGPPPAGGGPGPRRTKAVAIVAAAAVVVAAAVTGVVLLGGGEADRAEPGPAPASGSTSASPADDPRNGDDDLKPTVDGWNVVANPDLGIAFDVPAAWTRQSPDWVTYVAEDDDPEEKPLVAMKAPAVLEERWCGSDDDRDGSVDHTPLASVGTRGNDGAHDTEEIARSDSAQWAYGAYAQPARDKVSTGPVTSFTTASGVTGSLATSRSSGVVKKGTCDGDGKATTFAFESADGDLVSWSFFGAAGVDDEVPDATVRKILGTVREYVPADS</sequence>
<protein>
    <recommendedName>
        <fullName evidence="3">DUF8017 domain-containing protein</fullName>
    </recommendedName>
</protein>
<feature type="region of interest" description="Disordered" evidence="1">
    <location>
        <begin position="83"/>
        <end position="116"/>
    </location>
</feature>